<evidence type="ECO:0000313" key="2">
    <source>
        <dbReference type="EMBL" id="OLQ77600.1"/>
    </source>
</evidence>
<organism evidence="2 3">
    <name type="scientific">Photobacterium proteolyticum</name>
    <dbReference type="NCBI Taxonomy" id="1903952"/>
    <lineage>
        <taxon>Bacteria</taxon>
        <taxon>Pseudomonadati</taxon>
        <taxon>Pseudomonadota</taxon>
        <taxon>Gammaproteobacteria</taxon>
        <taxon>Vibrionales</taxon>
        <taxon>Vibrionaceae</taxon>
        <taxon>Photobacterium</taxon>
    </lineage>
</organism>
<evidence type="ECO:0000313" key="3">
    <source>
        <dbReference type="Proteomes" id="UP000186905"/>
    </source>
</evidence>
<keyword evidence="1" id="KW-0732">Signal</keyword>
<gene>
    <name evidence="2" type="ORF">BIT28_26900</name>
</gene>
<dbReference type="PROSITE" id="PS51257">
    <property type="entry name" value="PROKAR_LIPOPROTEIN"/>
    <property type="match status" value="1"/>
</dbReference>
<dbReference type="PIRSF" id="PIRSF028160">
    <property type="entry name" value="UCP028160"/>
    <property type="match status" value="1"/>
</dbReference>
<keyword evidence="2" id="KW-0413">Isomerase</keyword>
<dbReference type="AlphaFoldDB" id="A0A1Q9GSB7"/>
<dbReference type="RefSeq" id="WP_075763499.1">
    <property type="nucleotide sequence ID" value="NZ_MJIL01000063.1"/>
</dbReference>
<dbReference type="Proteomes" id="UP000186905">
    <property type="component" value="Unassembled WGS sequence"/>
</dbReference>
<dbReference type="InterPro" id="IPR010858">
    <property type="entry name" value="DUF1481"/>
</dbReference>
<accession>A0A1Q9GSB7</accession>
<comment type="caution">
    <text evidence="2">The sequence shown here is derived from an EMBL/GenBank/DDBJ whole genome shotgun (WGS) entry which is preliminary data.</text>
</comment>
<dbReference type="STRING" id="1903952.BIT28_26900"/>
<sequence>MKRLLPFFLISLLAGCETTAVPENTITPILTHTGGQTMGDATSLYWYTSQQNRPVKLAEVVTAGDYGQYQSDYRWRDGKLREIKREGTRLYENTLKPFSLHVRYDTQGSAVFQRYSVDGAVLPLSDSQLYQLTQQAKNAIRVVREQRKDGLSLIQGYWQGNRLTRCGTDKPVAMSFDPALPEFTARQLSQQGQNRFIAVSGKVRRESIEASQLLMLTGDGKQCIAPPVLLGN</sequence>
<dbReference type="GO" id="GO:0016853">
    <property type="term" value="F:isomerase activity"/>
    <property type="evidence" value="ECO:0007669"/>
    <property type="project" value="UniProtKB-KW"/>
</dbReference>
<reference evidence="2 3" key="1">
    <citation type="submission" date="2016-09" db="EMBL/GenBank/DDBJ databases">
        <title>Photobacterium proteolyticum sp. nov. a protease producing bacterium isolated from ocean sediments of Laizhou Bay.</title>
        <authorList>
            <person name="Li Y."/>
        </authorList>
    </citation>
    <scope>NUCLEOTIDE SEQUENCE [LARGE SCALE GENOMIC DNA]</scope>
    <source>
        <strain evidence="2 3">13-12</strain>
    </source>
</reference>
<proteinExistence type="predicted"/>
<dbReference type="InterPro" id="IPR016872">
    <property type="entry name" value="UCP028160"/>
</dbReference>
<dbReference type="OrthoDB" id="5915262at2"/>
<dbReference type="EMBL" id="MJIL01000063">
    <property type="protein sequence ID" value="OLQ77600.1"/>
    <property type="molecule type" value="Genomic_DNA"/>
</dbReference>
<feature type="chain" id="PRO_5010385776" evidence="1">
    <location>
        <begin position="21"/>
        <end position="232"/>
    </location>
</feature>
<feature type="signal peptide" evidence="1">
    <location>
        <begin position="1"/>
        <end position="20"/>
    </location>
</feature>
<dbReference type="Pfam" id="PF07356">
    <property type="entry name" value="DUF1481"/>
    <property type="match status" value="1"/>
</dbReference>
<keyword evidence="3" id="KW-1185">Reference proteome</keyword>
<protein>
    <submittedName>
        <fullName evidence="2">Peptidyl-prolyl cis-trans isomerase</fullName>
    </submittedName>
</protein>
<evidence type="ECO:0000256" key="1">
    <source>
        <dbReference type="SAM" id="SignalP"/>
    </source>
</evidence>
<name>A0A1Q9GSB7_9GAMM</name>